<name>A0ABR1MGH4_9PEZI</name>
<keyword evidence="3" id="KW-1185">Reference proteome</keyword>
<feature type="region of interest" description="Disordered" evidence="1">
    <location>
        <begin position="85"/>
        <end position="153"/>
    </location>
</feature>
<evidence type="ECO:0000313" key="3">
    <source>
        <dbReference type="Proteomes" id="UP001365128"/>
    </source>
</evidence>
<comment type="caution">
    <text evidence="2">The sequence shown here is derived from an EMBL/GenBank/DDBJ whole genome shotgun (WGS) entry which is preliminary data.</text>
</comment>
<sequence length="268" mass="30152">MLIQRAHLRPRKYCAHCVRCKFDELAQSSFSISRLLLFLSIINKVYCSFVDASHSSKQRFSLPGSRGTQNNTLRNSPQVHATTIVSHHHQHMISSKHLSDNATGTKQQPRHRNPRHQSQPESTAGREAGRHGNIPNHTRARILQPSPSLETSGTILDDQTLQTLPSSLLHYLTVDDDEGPRSTQTQISPPPRRVVASFFLYADPLLDYAVETTRRRTSLARRPLIISPAYLLPMMMMKRQARSYLSVSHPCIYPAGQPVAAGMVRYGT</sequence>
<gene>
    <name evidence="2" type="ORF">IWX46DRAFT_89757</name>
</gene>
<evidence type="ECO:0000256" key="1">
    <source>
        <dbReference type="SAM" id="MobiDB-lite"/>
    </source>
</evidence>
<proteinExistence type="predicted"/>
<dbReference type="EMBL" id="JBBPDW010000015">
    <property type="protein sequence ID" value="KAK7546353.1"/>
    <property type="molecule type" value="Genomic_DNA"/>
</dbReference>
<dbReference type="Proteomes" id="UP001365128">
    <property type="component" value="Unassembled WGS sequence"/>
</dbReference>
<accession>A0ABR1MGH4</accession>
<protein>
    <submittedName>
        <fullName evidence="2">Uncharacterized protein</fullName>
    </submittedName>
</protein>
<organism evidence="2 3">
    <name type="scientific">Phyllosticta citricarpa</name>
    <dbReference type="NCBI Taxonomy" id="55181"/>
    <lineage>
        <taxon>Eukaryota</taxon>
        <taxon>Fungi</taxon>
        <taxon>Dikarya</taxon>
        <taxon>Ascomycota</taxon>
        <taxon>Pezizomycotina</taxon>
        <taxon>Dothideomycetes</taxon>
        <taxon>Dothideomycetes incertae sedis</taxon>
        <taxon>Botryosphaeriales</taxon>
        <taxon>Phyllostictaceae</taxon>
        <taxon>Phyllosticta</taxon>
    </lineage>
</organism>
<reference evidence="2 3" key="1">
    <citation type="submission" date="2024-04" db="EMBL/GenBank/DDBJ databases">
        <title>Phyllosticta paracitricarpa is synonymous to the EU quarantine fungus P. citricarpa based on phylogenomic analyses.</title>
        <authorList>
            <consortium name="Lawrence Berkeley National Laboratory"/>
            <person name="Van Ingen-Buijs V.A."/>
            <person name="Van Westerhoven A.C."/>
            <person name="Haridas S."/>
            <person name="Skiadas P."/>
            <person name="Martin F."/>
            <person name="Groenewald J.Z."/>
            <person name="Crous P.W."/>
            <person name="Seidl M.F."/>
        </authorList>
    </citation>
    <scope>NUCLEOTIDE SEQUENCE [LARGE SCALE GENOMIC DNA]</scope>
    <source>
        <strain evidence="2 3">CBS 122670</strain>
    </source>
</reference>
<evidence type="ECO:0000313" key="2">
    <source>
        <dbReference type="EMBL" id="KAK7546353.1"/>
    </source>
</evidence>